<dbReference type="AlphaFoldDB" id="A0A0C2ETB5"/>
<comment type="caution">
    <text evidence="2">The sequence shown here is derived from an EMBL/GenBank/DDBJ whole genome shotgun (WGS) entry which is preliminary data.</text>
</comment>
<gene>
    <name evidence="2" type="ORF">SPBR_06748</name>
</gene>
<organism evidence="2 3">
    <name type="scientific">Sporothrix brasiliensis 5110</name>
    <dbReference type="NCBI Taxonomy" id="1398154"/>
    <lineage>
        <taxon>Eukaryota</taxon>
        <taxon>Fungi</taxon>
        <taxon>Dikarya</taxon>
        <taxon>Ascomycota</taxon>
        <taxon>Pezizomycotina</taxon>
        <taxon>Sordariomycetes</taxon>
        <taxon>Sordariomycetidae</taxon>
        <taxon>Ophiostomatales</taxon>
        <taxon>Ophiostomataceae</taxon>
        <taxon>Sporothrix</taxon>
    </lineage>
</organism>
<dbReference type="VEuPathDB" id="FungiDB:SPBR_06748"/>
<feature type="compositionally biased region" description="Basic and acidic residues" evidence="1">
    <location>
        <begin position="219"/>
        <end position="241"/>
    </location>
</feature>
<feature type="compositionally biased region" description="Acidic residues" evidence="1">
    <location>
        <begin position="315"/>
        <end position="324"/>
    </location>
</feature>
<accession>A0A0C2ETB5</accession>
<reference evidence="2 3" key="1">
    <citation type="journal article" date="2014" name="BMC Genomics">
        <title>Comparative genomics of the major fungal agents of human and animal Sporotrichosis: Sporothrix schenckii and Sporothrix brasiliensis.</title>
        <authorList>
            <person name="Teixeira M.M."/>
            <person name="de Almeida L.G."/>
            <person name="Kubitschek-Barreira P."/>
            <person name="Alves F.L."/>
            <person name="Kioshima E.S."/>
            <person name="Abadio A.K."/>
            <person name="Fernandes L."/>
            <person name="Derengowski L.S."/>
            <person name="Ferreira K.S."/>
            <person name="Souza R.C."/>
            <person name="Ruiz J.C."/>
            <person name="de Andrade N.C."/>
            <person name="Paes H.C."/>
            <person name="Nicola A.M."/>
            <person name="Albuquerque P."/>
            <person name="Gerber A.L."/>
            <person name="Martins V.P."/>
            <person name="Peconick L.D."/>
            <person name="Neto A.V."/>
            <person name="Chaucanez C.B."/>
            <person name="Silva P.A."/>
            <person name="Cunha O.L."/>
            <person name="de Oliveira F.F."/>
            <person name="dos Santos T.C."/>
            <person name="Barros A.L."/>
            <person name="Soares M.A."/>
            <person name="de Oliveira L.M."/>
            <person name="Marini M.M."/>
            <person name="Villalobos-Duno H."/>
            <person name="Cunha M.M."/>
            <person name="de Hoog S."/>
            <person name="da Silveira J.F."/>
            <person name="Henrissat B."/>
            <person name="Nino-Vega G.A."/>
            <person name="Cisalpino P.S."/>
            <person name="Mora-Montes H.M."/>
            <person name="Almeida S.R."/>
            <person name="Stajich J.E."/>
            <person name="Lopes-Bezerra L.M."/>
            <person name="Vasconcelos A.T."/>
            <person name="Felipe M.S."/>
        </authorList>
    </citation>
    <scope>NUCLEOTIDE SEQUENCE [LARGE SCALE GENOMIC DNA]</scope>
    <source>
        <strain evidence="2 3">5110</strain>
    </source>
</reference>
<sequence>MEDGPQTATPTWRLGADDRARIRAGRSAWPRRHWTSSVAADAVADAVAEPAADEAERTFLVTARRRVVVVVDTIWGGIGHRLGCLARGMQQHRDARQTAVVVSANGPQRVDKPRAQRRVAAGHDGQQRLRARRPLLLPLLLPSHDPVLDQAQRKPGAGATGHHERLVKALVPAVGDAAVGALDEQRDRPARALAGHGGEPAGQAATGPDVEDGVAVARDGADGKGVRRQGVEDAAARHKAEVQVLAGPPDEGGRGRGRVGGGDGDPEGVRRDGVEGGGAQAVGQVGAGDGPEQRGQVEGDGGDDVVPGGQGVVAVEEEKDEKDEDERKVQALEDLVGAVPDQRQRQERQARLRQERDHARQPLGAAVPVGLEGARHGGVVDDERKRVQQRQHKHAPGGHEVEDDELLGGDAGRGRHQVGLAAKDQDEGQAAHGQVARARGQRRRVAVVGVGAVGPVVGLRAERAAGEERSAGGPQQADADRRAVPLQDGKARGVGVGQRPHGGEDAQPGPAAADGRRQEAAEQVAQDEDGNGGHKEVDGGAAVDEVGNVPVDPAAGFIAASYGNRLECDPATDGE</sequence>
<dbReference type="EMBL" id="AWTV01000009">
    <property type="protein sequence ID" value="KIH89689.1"/>
    <property type="molecule type" value="Genomic_DNA"/>
</dbReference>
<evidence type="ECO:0000313" key="3">
    <source>
        <dbReference type="Proteomes" id="UP000031575"/>
    </source>
</evidence>
<feature type="compositionally biased region" description="Basic residues" evidence="1">
    <location>
        <begin position="387"/>
        <end position="396"/>
    </location>
</feature>
<feature type="region of interest" description="Disordered" evidence="1">
    <location>
        <begin position="462"/>
        <end position="548"/>
    </location>
</feature>
<dbReference type="HOGENOM" id="CLU_474217_0_0_1"/>
<feature type="region of interest" description="Disordered" evidence="1">
    <location>
        <begin position="219"/>
        <end position="443"/>
    </location>
</feature>
<dbReference type="RefSeq" id="XP_040617699.1">
    <property type="nucleotide sequence ID" value="XM_040765004.1"/>
</dbReference>
<feature type="compositionally biased region" description="Gly residues" evidence="1">
    <location>
        <begin position="275"/>
        <end position="289"/>
    </location>
</feature>
<feature type="compositionally biased region" description="Basic and acidic residues" evidence="1">
    <location>
        <begin position="342"/>
        <end position="360"/>
    </location>
</feature>
<feature type="compositionally biased region" description="Low complexity" evidence="1">
    <location>
        <begin position="428"/>
        <end position="438"/>
    </location>
</feature>
<protein>
    <submittedName>
        <fullName evidence="2">Uncharacterized protein</fullName>
    </submittedName>
</protein>
<name>A0A0C2ETB5_9PEZI</name>
<proteinExistence type="predicted"/>
<keyword evidence="3" id="KW-1185">Reference proteome</keyword>
<feature type="region of interest" description="Disordered" evidence="1">
    <location>
        <begin position="192"/>
        <end position="211"/>
    </location>
</feature>
<dbReference type="GeneID" id="63679925"/>
<dbReference type="Proteomes" id="UP000031575">
    <property type="component" value="Unassembled WGS sequence"/>
</dbReference>
<evidence type="ECO:0000256" key="1">
    <source>
        <dbReference type="SAM" id="MobiDB-lite"/>
    </source>
</evidence>
<feature type="compositionally biased region" description="Basic and acidic residues" evidence="1">
    <location>
        <begin position="373"/>
        <end position="386"/>
    </location>
</feature>
<evidence type="ECO:0000313" key="2">
    <source>
        <dbReference type="EMBL" id="KIH89689.1"/>
    </source>
</evidence>